<reference evidence="4" key="2">
    <citation type="submission" date="2025-08" db="UniProtKB">
        <authorList>
            <consortium name="RefSeq"/>
        </authorList>
    </citation>
    <scope>IDENTIFICATION</scope>
</reference>
<reference evidence="3" key="1">
    <citation type="journal article" date="2020" name="Nat. Genet.">
        <title>Genomic diversifications of five Gossypium allopolyploid species and their impact on cotton improvement.</title>
        <authorList>
            <person name="Chen Z.J."/>
            <person name="Sreedasyam A."/>
            <person name="Ando A."/>
            <person name="Song Q."/>
            <person name="De Santiago L.M."/>
            <person name="Hulse-Kemp A.M."/>
            <person name="Ding M."/>
            <person name="Ye W."/>
            <person name="Kirkbride R.C."/>
            <person name="Jenkins J."/>
            <person name="Plott C."/>
            <person name="Lovell J."/>
            <person name="Lin Y.M."/>
            <person name="Vaughn R."/>
            <person name="Liu B."/>
            <person name="Simpson S."/>
            <person name="Scheffler B.E."/>
            <person name="Wen L."/>
            <person name="Saski C.A."/>
            <person name="Grover C.E."/>
            <person name="Hu G."/>
            <person name="Conover J.L."/>
            <person name="Carlson J.W."/>
            <person name="Shu S."/>
            <person name="Boston L.B."/>
            <person name="Williams M."/>
            <person name="Peterson D.G."/>
            <person name="McGee K."/>
            <person name="Jones D.C."/>
            <person name="Wendel J.F."/>
            <person name="Stelly D.M."/>
            <person name="Grimwood J."/>
            <person name="Schmutz J."/>
        </authorList>
    </citation>
    <scope>NUCLEOTIDE SEQUENCE [LARGE SCALE GENOMIC DNA]</scope>
    <source>
        <strain evidence="3">cv. TM-1</strain>
    </source>
</reference>
<evidence type="ECO:0000313" key="3">
    <source>
        <dbReference type="Proteomes" id="UP000818029"/>
    </source>
</evidence>
<sequence>MQGKYVRVSYVDARRRELLNLTQEDQSVAEYEAEFLRLSLMRMKERDFFSLVKKAKITEEVKRVEHQNRDRERGKNKRDLEPSSSVQRPEKKARADGPIIAGPPVTATGLDVPLEVQGTVFLADLIELLFGEFDMILGMDWLVKHHVSLDCATKRVVLRTKEGNEVVVIEEYRNYLAYMISTLVVEKLVRKGCETYLAYVNVSASRDSTVKDTRTIRDFSDVFPEELLGLLLNREVEFGIELHPGTAPLRVKEAEAYKTAFRTRYGHYEFLVMPLGLTNIPAAFMDLMNQVFQPYLNRFVVVLIDYILVYSRTEDEHDEHLRLFFRP</sequence>
<dbReference type="InterPro" id="IPR043128">
    <property type="entry name" value="Rev_trsase/Diguanyl_cyclase"/>
</dbReference>
<dbReference type="PANTHER" id="PTHR24559">
    <property type="entry name" value="TRANSPOSON TY3-I GAG-POL POLYPROTEIN"/>
    <property type="match status" value="1"/>
</dbReference>
<dbReference type="Pfam" id="PF08284">
    <property type="entry name" value="RVP_2"/>
    <property type="match status" value="1"/>
</dbReference>
<dbReference type="SUPFAM" id="SSF56672">
    <property type="entry name" value="DNA/RNA polymerases"/>
    <property type="match status" value="1"/>
</dbReference>
<dbReference type="RefSeq" id="XP_016743171.1">
    <property type="nucleotide sequence ID" value="XM_016887682.1"/>
</dbReference>
<dbReference type="PaxDb" id="3635-A0A1U8NW31"/>
<name>A0A1U8NW31_GOSHI</name>
<organism evidence="3 4">
    <name type="scientific">Gossypium hirsutum</name>
    <name type="common">Upland cotton</name>
    <name type="synonym">Gossypium mexicanum</name>
    <dbReference type="NCBI Taxonomy" id="3635"/>
    <lineage>
        <taxon>Eukaryota</taxon>
        <taxon>Viridiplantae</taxon>
        <taxon>Streptophyta</taxon>
        <taxon>Embryophyta</taxon>
        <taxon>Tracheophyta</taxon>
        <taxon>Spermatophyta</taxon>
        <taxon>Magnoliopsida</taxon>
        <taxon>eudicotyledons</taxon>
        <taxon>Gunneridae</taxon>
        <taxon>Pentapetalae</taxon>
        <taxon>rosids</taxon>
        <taxon>malvids</taxon>
        <taxon>Malvales</taxon>
        <taxon>Malvaceae</taxon>
        <taxon>Malvoideae</taxon>
        <taxon>Gossypium</taxon>
    </lineage>
</organism>
<evidence type="ECO:0000313" key="4">
    <source>
        <dbReference type="RefSeq" id="XP_016743171.1"/>
    </source>
</evidence>
<evidence type="ECO:0000256" key="1">
    <source>
        <dbReference type="SAM" id="MobiDB-lite"/>
    </source>
</evidence>
<proteinExistence type="predicted"/>
<dbReference type="InterPro" id="IPR021109">
    <property type="entry name" value="Peptidase_aspartic_dom_sf"/>
</dbReference>
<dbReference type="AlphaFoldDB" id="A0A1U8NW31"/>
<keyword evidence="3" id="KW-1185">Reference proteome</keyword>
<dbReference type="Proteomes" id="UP000818029">
    <property type="component" value="Chromosome A02"/>
</dbReference>
<dbReference type="InterPro" id="IPR000477">
    <property type="entry name" value="RT_dom"/>
</dbReference>
<dbReference type="CDD" id="cd01647">
    <property type="entry name" value="RT_LTR"/>
    <property type="match status" value="1"/>
</dbReference>
<feature type="region of interest" description="Disordered" evidence="1">
    <location>
        <begin position="63"/>
        <end position="100"/>
    </location>
</feature>
<dbReference type="InterPro" id="IPR043502">
    <property type="entry name" value="DNA/RNA_pol_sf"/>
</dbReference>
<dbReference type="Gene3D" id="3.30.70.270">
    <property type="match status" value="1"/>
</dbReference>
<dbReference type="KEGG" id="ghi:107952429"/>
<dbReference type="InterPro" id="IPR053134">
    <property type="entry name" value="RNA-dir_DNA_polymerase"/>
</dbReference>
<feature type="domain" description="Reverse transcriptase" evidence="2">
    <location>
        <begin position="257"/>
        <end position="324"/>
    </location>
</feature>
<dbReference type="PANTHER" id="PTHR24559:SF447">
    <property type="entry name" value="RNA-DIRECTED DNA POLYMERASE HOMOLOG"/>
    <property type="match status" value="1"/>
</dbReference>
<accession>A0A1U8NW31</accession>
<gene>
    <name evidence="4" type="primary">LOC107952429</name>
</gene>
<protein>
    <recommendedName>
        <fullName evidence="2">Reverse transcriptase domain-containing protein</fullName>
    </recommendedName>
</protein>
<dbReference type="GeneID" id="107952429"/>
<dbReference type="STRING" id="3635.A0A1U8NW31"/>
<feature type="compositionally biased region" description="Basic and acidic residues" evidence="1">
    <location>
        <begin position="63"/>
        <end position="81"/>
    </location>
</feature>
<dbReference type="Pfam" id="PF00078">
    <property type="entry name" value="RVT_1"/>
    <property type="match status" value="1"/>
</dbReference>
<evidence type="ECO:0000259" key="2">
    <source>
        <dbReference type="Pfam" id="PF00078"/>
    </source>
</evidence>
<dbReference type="Gene3D" id="2.40.70.10">
    <property type="entry name" value="Acid Proteases"/>
    <property type="match status" value="1"/>
</dbReference>